<dbReference type="Proteomes" id="UP000186922">
    <property type="component" value="Unassembled WGS sequence"/>
</dbReference>
<organism evidence="1 2">
    <name type="scientific">Ramazzottius varieornatus</name>
    <name type="common">Water bear</name>
    <name type="synonym">Tardigrade</name>
    <dbReference type="NCBI Taxonomy" id="947166"/>
    <lineage>
        <taxon>Eukaryota</taxon>
        <taxon>Metazoa</taxon>
        <taxon>Ecdysozoa</taxon>
        <taxon>Tardigrada</taxon>
        <taxon>Eutardigrada</taxon>
        <taxon>Parachela</taxon>
        <taxon>Hypsibioidea</taxon>
        <taxon>Ramazzottiidae</taxon>
        <taxon>Ramazzottius</taxon>
    </lineage>
</organism>
<accession>A0A1D1V7P3</accession>
<sequence length="90" mass="10030">MAIWKALYLDGANVGKQSQRKDMPCGFAIISYFPHRFGGVPWKGNLRKQQAVSSLLDVISRVYFGDIKTGTISDDIPLARRKFKEASIPG</sequence>
<name>A0A1D1V7P3_RAMVA</name>
<dbReference type="AlphaFoldDB" id="A0A1D1V7P3"/>
<keyword evidence="2" id="KW-1185">Reference proteome</keyword>
<protein>
    <submittedName>
        <fullName evidence="1">Uncharacterized protein</fullName>
    </submittedName>
</protein>
<reference evidence="1 2" key="1">
    <citation type="journal article" date="2016" name="Nat. Commun.">
        <title>Extremotolerant tardigrade genome and improved radiotolerance of human cultured cells by tardigrade-unique protein.</title>
        <authorList>
            <person name="Hashimoto T."/>
            <person name="Horikawa D.D."/>
            <person name="Saito Y."/>
            <person name="Kuwahara H."/>
            <person name="Kozuka-Hata H."/>
            <person name="Shin-I T."/>
            <person name="Minakuchi Y."/>
            <person name="Ohishi K."/>
            <person name="Motoyama A."/>
            <person name="Aizu T."/>
            <person name="Enomoto A."/>
            <person name="Kondo K."/>
            <person name="Tanaka S."/>
            <person name="Hara Y."/>
            <person name="Koshikawa S."/>
            <person name="Sagara H."/>
            <person name="Miura T."/>
            <person name="Yokobori S."/>
            <person name="Miyagawa K."/>
            <person name="Suzuki Y."/>
            <person name="Kubo T."/>
            <person name="Oyama M."/>
            <person name="Kohara Y."/>
            <person name="Fujiyama A."/>
            <person name="Arakawa K."/>
            <person name="Katayama T."/>
            <person name="Toyoda A."/>
            <person name="Kunieda T."/>
        </authorList>
    </citation>
    <scope>NUCLEOTIDE SEQUENCE [LARGE SCALE GENOMIC DNA]</scope>
    <source>
        <strain evidence="1 2">YOKOZUNA-1</strain>
    </source>
</reference>
<proteinExistence type="predicted"/>
<comment type="caution">
    <text evidence="1">The sequence shown here is derived from an EMBL/GenBank/DDBJ whole genome shotgun (WGS) entry which is preliminary data.</text>
</comment>
<evidence type="ECO:0000313" key="2">
    <source>
        <dbReference type="Proteomes" id="UP000186922"/>
    </source>
</evidence>
<evidence type="ECO:0000313" key="1">
    <source>
        <dbReference type="EMBL" id="GAU96795.1"/>
    </source>
</evidence>
<dbReference type="EMBL" id="BDGG01000003">
    <property type="protein sequence ID" value="GAU96795.1"/>
    <property type="molecule type" value="Genomic_DNA"/>
</dbReference>
<gene>
    <name evidence="1" type="primary">RvY_08184</name>
    <name evidence="1" type="synonym">RvY_08184.2</name>
    <name evidence="1" type="ORF">RvY_08184-2</name>
</gene>